<proteinExistence type="predicted"/>
<keyword evidence="3" id="KW-1185">Reference proteome</keyword>
<dbReference type="InterPro" id="IPR005174">
    <property type="entry name" value="KIB1-4_b-propeller"/>
</dbReference>
<dbReference type="AlphaFoldDB" id="A0ABC8S9N6"/>
<dbReference type="InterPro" id="IPR036047">
    <property type="entry name" value="F-box-like_dom_sf"/>
</dbReference>
<dbReference type="Gene3D" id="1.20.1280.50">
    <property type="match status" value="1"/>
</dbReference>
<dbReference type="EMBL" id="CAUOFW020002469">
    <property type="protein sequence ID" value="CAK9153931.1"/>
    <property type="molecule type" value="Genomic_DNA"/>
</dbReference>
<dbReference type="PANTHER" id="PTHR47123">
    <property type="entry name" value="F-BOX PROTEIN SKIP23"/>
    <property type="match status" value="1"/>
</dbReference>
<name>A0ABC8S9N6_9AQUA</name>
<dbReference type="Proteomes" id="UP001642360">
    <property type="component" value="Unassembled WGS sequence"/>
</dbReference>
<protein>
    <recommendedName>
        <fullName evidence="1">F-box domain-containing protein</fullName>
    </recommendedName>
</protein>
<evidence type="ECO:0000313" key="3">
    <source>
        <dbReference type="Proteomes" id="UP001642360"/>
    </source>
</evidence>
<sequence length="404" mass="45674">MAEWSQLPKDLLDLIAKHLDSEFDLLRFRSVCSSWRSSVLSNPFSSPSRFPILPNDGISDTTWGFYLSKRTIYRIGLPQPYPQKSWLIKLEKDNPQRMHLLNPLSKSEFKPLPSDFPKPFDLSNFRVFELGHEYTLQYINYCRPRNSISDAGNLYMEKIASSGLGIDAFVLLTIHVSGKLVMLRSGDKKWSLVDDLSPLYDDVIFYKSEFYAVDDTGQTVVVDVGLPPSVSVVAHSVFGGDKKVLVESCGNLLLVDVYLSVGPEDDLGYVEEFEFYEQFDCYISERTVRFRVFALDRSGEKWVEVESLGDRMLFLGDNCTFSASASDFPGFRGNCIFFADQFFYSGREEEGVLKSRGIGVFDLETGSIGPLADYSGYSELFWPPPAWVTSTSNTLEVGLNQLQI</sequence>
<dbReference type="Pfam" id="PF03478">
    <property type="entry name" value="Beta-prop_KIB1-4"/>
    <property type="match status" value="1"/>
</dbReference>
<feature type="domain" description="F-box" evidence="1">
    <location>
        <begin position="7"/>
        <end position="48"/>
    </location>
</feature>
<reference evidence="2 3" key="1">
    <citation type="submission" date="2024-02" db="EMBL/GenBank/DDBJ databases">
        <authorList>
            <person name="Vignale AGUSTIN F."/>
            <person name="Sosa J E."/>
            <person name="Modenutti C."/>
        </authorList>
    </citation>
    <scope>NUCLEOTIDE SEQUENCE [LARGE SCALE GENOMIC DNA]</scope>
</reference>
<comment type="caution">
    <text evidence="2">The sequence shown here is derived from an EMBL/GenBank/DDBJ whole genome shotgun (WGS) entry which is preliminary data.</text>
</comment>
<gene>
    <name evidence="2" type="ORF">ILEXP_LOCUS22233</name>
</gene>
<dbReference type="InterPro" id="IPR051304">
    <property type="entry name" value="SCF_F-box_domain"/>
</dbReference>
<dbReference type="SUPFAM" id="SSF81383">
    <property type="entry name" value="F-box domain"/>
    <property type="match status" value="1"/>
</dbReference>
<evidence type="ECO:0000313" key="2">
    <source>
        <dbReference type="EMBL" id="CAK9153931.1"/>
    </source>
</evidence>
<dbReference type="Pfam" id="PF00646">
    <property type="entry name" value="F-box"/>
    <property type="match status" value="1"/>
</dbReference>
<organism evidence="2 3">
    <name type="scientific">Ilex paraguariensis</name>
    <name type="common">yerba mate</name>
    <dbReference type="NCBI Taxonomy" id="185542"/>
    <lineage>
        <taxon>Eukaryota</taxon>
        <taxon>Viridiplantae</taxon>
        <taxon>Streptophyta</taxon>
        <taxon>Embryophyta</taxon>
        <taxon>Tracheophyta</taxon>
        <taxon>Spermatophyta</taxon>
        <taxon>Magnoliopsida</taxon>
        <taxon>eudicotyledons</taxon>
        <taxon>Gunneridae</taxon>
        <taxon>Pentapetalae</taxon>
        <taxon>asterids</taxon>
        <taxon>campanulids</taxon>
        <taxon>Aquifoliales</taxon>
        <taxon>Aquifoliaceae</taxon>
        <taxon>Ilex</taxon>
    </lineage>
</organism>
<evidence type="ECO:0000259" key="1">
    <source>
        <dbReference type="SMART" id="SM00256"/>
    </source>
</evidence>
<dbReference type="PANTHER" id="PTHR47123:SF15">
    <property type="entry name" value="F-BOX PROTEIN SKIP23"/>
    <property type="match status" value="1"/>
</dbReference>
<dbReference type="SMART" id="SM00256">
    <property type="entry name" value="FBOX"/>
    <property type="match status" value="1"/>
</dbReference>
<dbReference type="InterPro" id="IPR001810">
    <property type="entry name" value="F-box_dom"/>
</dbReference>
<accession>A0ABC8S9N6</accession>